<dbReference type="InterPro" id="IPR050091">
    <property type="entry name" value="PKS_NRPS_Biosynth_Enz"/>
</dbReference>
<dbReference type="InterPro" id="IPR036291">
    <property type="entry name" value="NAD(P)-bd_dom_sf"/>
</dbReference>
<evidence type="ECO:0000313" key="5">
    <source>
        <dbReference type="Proteomes" id="UP001519291"/>
    </source>
</evidence>
<dbReference type="PANTHER" id="PTHR43775:SF37">
    <property type="entry name" value="SI:DKEY-61P9.11"/>
    <property type="match status" value="1"/>
</dbReference>
<reference evidence="4 5" key="1">
    <citation type="submission" date="2021-03" db="EMBL/GenBank/DDBJ databases">
        <title>Sequencing the genomes of 1000 actinobacteria strains.</title>
        <authorList>
            <person name="Klenk H.-P."/>
        </authorList>
    </citation>
    <scope>NUCLEOTIDE SEQUENCE [LARGE SCALE GENOMIC DNA]</scope>
    <source>
        <strain evidence="4 5">DSM 41480</strain>
    </source>
</reference>
<dbReference type="RefSeq" id="WP_307842014.1">
    <property type="nucleotide sequence ID" value="NZ_JAGIOH010000001.1"/>
</dbReference>
<dbReference type="PANTHER" id="PTHR43775">
    <property type="entry name" value="FATTY ACID SYNTHASE"/>
    <property type="match status" value="1"/>
</dbReference>
<dbReference type="CDD" id="cd08953">
    <property type="entry name" value="KR_2_SDR_x"/>
    <property type="match status" value="1"/>
</dbReference>
<comment type="caution">
    <text evidence="4">The sequence shown here is derived from an EMBL/GenBank/DDBJ whole genome shotgun (WGS) entry which is preliminary data.</text>
</comment>
<dbReference type="Proteomes" id="UP001519291">
    <property type="component" value="Unassembled WGS sequence"/>
</dbReference>
<keyword evidence="1" id="KW-0596">Phosphopantetheine</keyword>
<dbReference type="InterPro" id="IPR013968">
    <property type="entry name" value="PKS_KR"/>
</dbReference>
<evidence type="ECO:0000256" key="1">
    <source>
        <dbReference type="ARBA" id="ARBA00022450"/>
    </source>
</evidence>
<evidence type="ECO:0000313" key="4">
    <source>
        <dbReference type="EMBL" id="MBP2403546.1"/>
    </source>
</evidence>
<organism evidence="4 5">
    <name type="scientific">Streptomyces syringium</name>
    <dbReference type="NCBI Taxonomy" id="76729"/>
    <lineage>
        <taxon>Bacteria</taxon>
        <taxon>Bacillati</taxon>
        <taxon>Actinomycetota</taxon>
        <taxon>Actinomycetes</taxon>
        <taxon>Kitasatosporales</taxon>
        <taxon>Streptomycetaceae</taxon>
        <taxon>Streptomyces</taxon>
    </lineage>
</organism>
<protein>
    <submittedName>
        <fullName evidence="4">NAD(P)-dependent dehydrogenase (Short-subunit alcohol dehydrogenase family)</fullName>
    </submittedName>
</protein>
<feature type="domain" description="Ketoreductase" evidence="3">
    <location>
        <begin position="290"/>
        <end position="470"/>
    </location>
</feature>
<keyword evidence="2" id="KW-0597">Phosphoprotein</keyword>
<gene>
    <name evidence="4" type="ORF">JO379_003015</name>
</gene>
<accession>A0ABS4Y439</accession>
<keyword evidence="5" id="KW-1185">Reference proteome</keyword>
<dbReference type="InterPro" id="IPR057326">
    <property type="entry name" value="KR_dom"/>
</dbReference>
<dbReference type="SUPFAM" id="SSF51735">
    <property type="entry name" value="NAD(P)-binding Rossmann-fold domains"/>
    <property type="match status" value="2"/>
</dbReference>
<dbReference type="EMBL" id="JAGIOH010000001">
    <property type="protein sequence ID" value="MBP2403546.1"/>
    <property type="molecule type" value="Genomic_DNA"/>
</dbReference>
<dbReference type="GeneID" id="91573513"/>
<sequence length="549" mass="58034">MGSRSMRPASARSAAGGISKGRLCGELSLVQGELLGEDARRPDAASHPAEFTYTATWRPAPLTPTGDDAPAGPVLILYTPAGRPLADALAVRHIADGVVHVELGTVTRQSAPGRWELDATAPDAPAALRDTLPRPRTVYFLGGLRAAAEDGPAELDRAEESGVRALFRCAQQLVIPAAATRPTDWRIVTNDAWPVAGGRVVNPYAAALAGMARVLENEHRHWSVPVVDLGLAGHLPGPAGSRRHELAALVIAEPAERGARVAHRDGVRYRQALRPVTLPPADATVIRTGGTYAVVGGAGGIGLEMARFLARDHGARVALIGRSPLDEDRRRRIADADPDGSRLLYVRADASDEDGLRAGLARVHERFGPVHGVFHSALDHTAALVRHLDDSALRAGLAAKSGVSVALAAAFRAEPLDFLLFFSSAQSFLGDPGLAGYAAGSTFQDAYAHALDQRLPFPVRSIDWGYWGTVGAVSGEGHREWLTRQGFRSISPREGWDTVLRTLAGPETQVLALPAEDVLLKRLGLGGGQPAAYAQPSAPVAVPATARIR</sequence>
<name>A0ABS4Y439_9ACTN</name>
<evidence type="ECO:0000256" key="2">
    <source>
        <dbReference type="ARBA" id="ARBA00022553"/>
    </source>
</evidence>
<evidence type="ECO:0000259" key="3">
    <source>
        <dbReference type="SMART" id="SM00822"/>
    </source>
</evidence>
<dbReference type="Pfam" id="PF08659">
    <property type="entry name" value="KR"/>
    <property type="match status" value="1"/>
</dbReference>
<proteinExistence type="predicted"/>
<dbReference type="SMART" id="SM00822">
    <property type="entry name" value="PKS_KR"/>
    <property type="match status" value="1"/>
</dbReference>
<dbReference type="Gene3D" id="3.40.50.720">
    <property type="entry name" value="NAD(P)-binding Rossmann-like Domain"/>
    <property type="match status" value="1"/>
</dbReference>